<dbReference type="InParanoid" id="T0QNF3"/>
<dbReference type="AlphaFoldDB" id="T0QNF3"/>
<evidence type="ECO:0000313" key="2">
    <source>
        <dbReference type="Proteomes" id="UP000030762"/>
    </source>
</evidence>
<reference evidence="1 2" key="1">
    <citation type="submission" date="2012-04" db="EMBL/GenBank/DDBJ databases">
        <title>The Genome Sequence of Saprolegnia declina VS20.</title>
        <authorList>
            <consortium name="The Broad Institute Genome Sequencing Platform"/>
            <person name="Russ C."/>
            <person name="Nusbaum C."/>
            <person name="Tyler B."/>
            <person name="van West P."/>
            <person name="Dieguez-Uribeondo J."/>
            <person name="de Bruijn I."/>
            <person name="Tripathy S."/>
            <person name="Jiang R."/>
            <person name="Young S.K."/>
            <person name="Zeng Q."/>
            <person name="Gargeya S."/>
            <person name="Fitzgerald M."/>
            <person name="Haas B."/>
            <person name="Abouelleil A."/>
            <person name="Alvarado L."/>
            <person name="Arachchi H.M."/>
            <person name="Berlin A."/>
            <person name="Chapman S.B."/>
            <person name="Goldberg J."/>
            <person name="Griggs A."/>
            <person name="Gujja S."/>
            <person name="Hansen M."/>
            <person name="Howarth C."/>
            <person name="Imamovic A."/>
            <person name="Larimer J."/>
            <person name="McCowen C."/>
            <person name="Montmayeur A."/>
            <person name="Murphy C."/>
            <person name="Neiman D."/>
            <person name="Pearson M."/>
            <person name="Priest M."/>
            <person name="Roberts A."/>
            <person name="Saif S."/>
            <person name="Shea T."/>
            <person name="Sisk P."/>
            <person name="Sykes S."/>
            <person name="Wortman J."/>
            <person name="Nusbaum C."/>
            <person name="Birren B."/>
        </authorList>
    </citation>
    <scope>NUCLEOTIDE SEQUENCE [LARGE SCALE GENOMIC DNA]</scope>
    <source>
        <strain evidence="1 2">VS20</strain>
    </source>
</reference>
<dbReference type="RefSeq" id="XP_008606886.1">
    <property type="nucleotide sequence ID" value="XM_008608664.1"/>
</dbReference>
<name>T0QNF3_SAPDV</name>
<dbReference type="EMBL" id="JH767138">
    <property type="protein sequence ID" value="EQC39614.1"/>
    <property type="molecule type" value="Genomic_DNA"/>
</dbReference>
<dbReference type="OrthoDB" id="10323112at2759"/>
<dbReference type="GeneID" id="19943774"/>
<evidence type="ECO:0008006" key="3">
    <source>
        <dbReference type="Google" id="ProtNLM"/>
    </source>
</evidence>
<dbReference type="SUPFAM" id="SSF58038">
    <property type="entry name" value="SNARE fusion complex"/>
    <property type="match status" value="1"/>
</dbReference>
<organism evidence="1 2">
    <name type="scientific">Saprolegnia diclina (strain VS20)</name>
    <dbReference type="NCBI Taxonomy" id="1156394"/>
    <lineage>
        <taxon>Eukaryota</taxon>
        <taxon>Sar</taxon>
        <taxon>Stramenopiles</taxon>
        <taxon>Oomycota</taxon>
        <taxon>Saprolegniomycetes</taxon>
        <taxon>Saprolegniales</taxon>
        <taxon>Saprolegniaceae</taxon>
        <taxon>Saprolegnia</taxon>
    </lineage>
</organism>
<protein>
    <recommendedName>
        <fullName evidence="3">Vesicle transport v-SNARE N-terminal domain-containing protein</fullName>
    </recommendedName>
</protein>
<dbReference type="OMA" id="TRMTARW"/>
<evidence type="ECO:0000313" key="1">
    <source>
        <dbReference type="EMBL" id="EQC39614.1"/>
    </source>
</evidence>
<keyword evidence="2" id="KW-1185">Reference proteome</keyword>
<dbReference type="VEuPathDB" id="FungiDB:SDRG_03047"/>
<dbReference type="STRING" id="1156394.T0QNF3"/>
<dbReference type="Gene3D" id="1.20.5.110">
    <property type="match status" value="1"/>
</dbReference>
<sequence>MSAIVTEYLAEFDALAEAIDGALLAASVERRGRDAATAAMVTEASELMQQTQLHLRSLNVAARRPFADKILRNAARLAAWSEPPQDDRSELVGDAAMRRRMQGATQTLRRTGDLIAAAQSSVLEAEATGHAIQAELSRNRETLEHTQAKVSAVNAMAQASDALLTRMTSRWSFWRT</sequence>
<gene>
    <name evidence="1" type="ORF">SDRG_03047</name>
</gene>
<accession>T0QNF3</accession>
<dbReference type="Pfam" id="PF12352">
    <property type="entry name" value="V-SNARE_C"/>
    <property type="match status" value="1"/>
</dbReference>
<proteinExistence type="predicted"/>
<dbReference type="Proteomes" id="UP000030762">
    <property type="component" value="Unassembled WGS sequence"/>
</dbReference>